<dbReference type="SUPFAM" id="SSF48008">
    <property type="entry name" value="GntR ligand-binding domain-like"/>
    <property type="match status" value="1"/>
</dbReference>
<gene>
    <name evidence="6" type="ORF">G5B36_04330</name>
    <name evidence="5" type="ORF">L0N08_18255</name>
</gene>
<dbReference type="PANTHER" id="PTHR43537:SF51">
    <property type="entry name" value="HTH-TYPE TRANSCRIPTIONAL REGULATOR LGOR-RELATED"/>
    <property type="match status" value="1"/>
</dbReference>
<dbReference type="Gene3D" id="1.10.10.10">
    <property type="entry name" value="Winged helix-like DNA-binding domain superfamily/Winged helix DNA-binding domain"/>
    <property type="match status" value="1"/>
</dbReference>
<dbReference type="Proteomes" id="UP000669239">
    <property type="component" value="Unassembled WGS sequence"/>
</dbReference>
<proteinExistence type="predicted"/>
<dbReference type="Pfam" id="PF00392">
    <property type="entry name" value="GntR"/>
    <property type="match status" value="1"/>
</dbReference>
<organism evidence="5 8">
    <name type="scientific">Enterocloster aldenensis</name>
    <dbReference type="NCBI Taxonomy" id="358742"/>
    <lineage>
        <taxon>Bacteria</taxon>
        <taxon>Bacillati</taxon>
        <taxon>Bacillota</taxon>
        <taxon>Clostridia</taxon>
        <taxon>Lachnospirales</taxon>
        <taxon>Lachnospiraceae</taxon>
        <taxon>Enterocloster</taxon>
    </lineage>
</organism>
<dbReference type="PROSITE" id="PS50949">
    <property type="entry name" value="HTH_GNTR"/>
    <property type="match status" value="1"/>
</dbReference>
<keyword evidence="2" id="KW-0238">DNA-binding</keyword>
<evidence type="ECO:0000256" key="3">
    <source>
        <dbReference type="ARBA" id="ARBA00023163"/>
    </source>
</evidence>
<keyword evidence="7" id="KW-1185">Reference proteome</keyword>
<dbReference type="RefSeq" id="WP_165641223.1">
    <property type="nucleotide sequence ID" value="NZ_JAAITT010000004.1"/>
</dbReference>
<evidence type="ECO:0000313" key="8">
    <source>
        <dbReference type="Proteomes" id="UP001299608"/>
    </source>
</evidence>
<dbReference type="CDD" id="cd07377">
    <property type="entry name" value="WHTH_GntR"/>
    <property type="match status" value="1"/>
</dbReference>
<dbReference type="PRINTS" id="PR00035">
    <property type="entry name" value="HTHGNTR"/>
</dbReference>
<sequence>MAKTNLKTLAYNSIKQMIITCEYAPGTYLSEELITDQLKISRTPVRDALSRLEQEGLLEIRPKKGIMVTTLSIKDVNMIFEIRKMYEPYILINYGSLIPEDRLNEFYQIFSCKNADSECFQNNNYFYDLDSSFHMLIVNACPNIYLRQNYELIQTQSERFRYMTGNVSNNRLEETFKEHVDIIVNCLQKDWNAAAEKLLLHLDESKKSTFKLVFDSMDSHDIGF</sequence>
<dbReference type="EMBL" id="JAAITT010000004">
    <property type="protein sequence ID" value="NSJ47924.1"/>
    <property type="molecule type" value="Genomic_DNA"/>
</dbReference>
<comment type="caution">
    <text evidence="5">The sequence shown here is derived from an EMBL/GenBank/DDBJ whole genome shotgun (WGS) entry which is preliminary data.</text>
</comment>
<evidence type="ECO:0000256" key="1">
    <source>
        <dbReference type="ARBA" id="ARBA00023015"/>
    </source>
</evidence>
<dbReference type="Gene3D" id="1.20.120.530">
    <property type="entry name" value="GntR ligand-binding domain-like"/>
    <property type="match status" value="1"/>
</dbReference>
<evidence type="ECO:0000259" key="4">
    <source>
        <dbReference type="PROSITE" id="PS50949"/>
    </source>
</evidence>
<evidence type="ECO:0000313" key="7">
    <source>
        <dbReference type="Proteomes" id="UP000669239"/>
    </source>
</evidence>
<dbReference type="Proteomes" id="UP001299608">
    <property type="component" value="Unassembled WGS sequence"/>
</dbReference>
<evidence type="ECO:0000313" key="5">
    <source>
        <dbReference type="EMBL" id="MCG4747371.1"/>
    </source>
</evidence>
<dbReference type="GO" id="GO:0003700">
    <property type="term" value="F:DNA-binding transcription factor activity"/>
    <property type="evidence" value="ECO:0007669"/>
    <property type="project" value="InterPro"/>
</dbReference>
<dbReference type="PANTHER" id="PTHR43537">
    <property type="entry name" value="TRANSCRIPTIONAL REGULATOR, GNTR FAMILY"/>
    <property type="match status" value="1"/>
</dbReference>
<dbReference type="SUPFAM" id="SSF46785">
    <property type="entry name" value="Winged helix' DNA-binding domain"/>
    <property type="match status" value="1"/>
</dbReference>
<dbReference type="InterPro" id="IPR036388">
    <property type="entry name" value="WH-like_DNA-bd_sf"/>
</dbReference>
<dbReference type="InterPro" id="IPR000524">
    <property type="entry name" value="Tscrpt_reg_HTH_GntR"/>
</dbReference>
<protein>
    <submittedName>
        <fullName evidence="5">GntR family transcriptional regulator</fullName>
    </submittedName>
</protein>
<evidence type="ECO:0000313" key="6">
    <source>
        <dbReference type="EMBL" id="NSJ47924.1"/>
    </source>
</evidence>
<keyword evidence="1" id="KW-0805">Transcription regulation</keyword>
<dbReference type="EMBL" id="JAKNGE010000024">
    <property type="protein sequence ID" value="MCG4747371.1"/>
    <property type="molecule type" value="Genomic_DNA"/>
</dbReference>
<evidence type="ECO:0000256" key="2">
    <source>
        <dbReference type="ARBA" id="ARBA00023125"/>
    </source>
</evidence>
<reference evidence="5" key="3">
    <citation type="submission" date="2022-01" db="EMBL/GenBank/DDBJ databases">
        <title>Collection of gut derived symbiotic bacterial strains cultured from healthy donors.</title>
        <authorList>
            <person name="Lin H."/>
            <person name="Kohout C."/>
            <person name="Waligurski E."/>
            <person name="Pamer E.G."/>
        </authorList>
    </citation>
    <scope>NUCLEOTIDE SEQUENCE</scope>
    <source>
        <strain evidence="5">DFI.6.55</strain>
    </source>
</reference>
<dbReference type="Pfam" id="PF07729">
    <property type="entry name" value="FCD"/>
    <property type="match status" value="1"/>
</dbReference>
<dbReference type="InterPro" id="IPR011711">
    <property type="entry name" value="GntR_C"/>
</dbReference>
<dbReference type="InterPro" id="IPR036390">
    <property type="entry name" value="WH_DNA-bd_sf"/>
</dbReference>
<dbReference type="SMART" id="SM00345">
    <property type="entry name" value="HTH_GNTR"/>
    <property type="match status" value="1"/>
</dbReference>
<dbReference type="AlphaFoldDB" id="A0AAW5C1H0"/>
<feature type="domain" description="HTH gntR-type" evidence="4">
    <location>
        <begin position="4"/>
        <end position="71"/>
    </location>
</feature>
<dbReference type="GO" id="GO:0003677">
    <property type="term" value="F:DNA binding"/>
    <property type="evidence" value="ECO:0007669"/>
    <property type="project" value="UniProtKB-KW"/>
</dbReference>
<reference evidence="6" key="2">
    <citation type="submission" date="2020-02" db="EMBL/GenBank/DDBJ databases">
        <authorList>
            <person name="Littmann E."/>
            <person name="Sorbara M."/>
        </authorList>
    </citation>
    <scope>NUCLEOTIDE SEQUENCE</scope>
    <source>
        <strain evidence="6">MSK.1.17</strain>
    </source>
</reference>
<name>A0AAW5C1H0_9FIRM</name>
<accession>A0AAW5C1H0</accession>
<reference evidence="6 7" key="1">
    <citation type="journal article" date="2020" name="Cell Host Microbe">
        <title>Functional and Genomic Variation between Human-Derived Isolates of Lachnospiraceae Reveals Inter- and Intra-Species Diversity.</title>
        <authorList>
            <person name="Sorbara M.T."/>
            <person name="Littmann E.R."/>
            <person name="Fontana E."/>
            <person name="Moody T.U."/>
            <person name="Kohout C.E."/>
            <person name="Gjonbalaj M."/>
            <person name="Eaton V."/>
            <person name="Seok R."/>
            <person name="Leiner I.M."/>
            <person name="Pamer E.G."/>
        </authorList>
    </citation>
    <scope>NUCLEOTIDE SEQUENCE [LARGE SCALE GENOMIC DNA]</scope>
    <source>
        <strain evidence="6 7">MSK.1.17</strain>
    </source>
</reference>
<dbReference type="InterPro" id="IPR008920">
    <property type="entry name" value="TF_FadR/GntR_C"/>
</dbReference>
<keyword evidence="3" id="KW-0804">Transcription</keyword>